<feature type="signal peptide" evidence="1">
    <location>
        <begin position="1"/>
        <end position="20"/>
    </location>
</feature>
<dbReference type="InterPro" id="IPR011032">
    <property type="entry name" value="GroES-like_sf"/>
</dbReference>
<dbReference type="InterPro" id="IPR020843">
    <property type="entry name" value="ER"/>
</dbReference>
<dbReference type="InterPro" id="IPR013154">
    <property type="entry name" value="ADH-like_N"/>
</dbReference>
<feature type="domain" description="Enoyl reductase (ER)" evidence="2">
    <location>
        <begin position="26"/>
        <end position="325"/>
    </location>
</feature>
<dbReference type="Proteomes" id="UP000638313">
    <property type="component" value="Unassembled WGS sequence"/>
</dbReference>
<dbReference type="EMBL" id="BNBD01000014">
    <property type="protein sequence ID" value="GHF65815.1"/>
    <property type="molecule type" value="Genomic_DNA"/>
</dbReference>
<dbReference type="Pfam" id="PF08240">
    <property type="entry name" value="ADH_N"/>
    <property type="match status" value="1"/>
</dbReference>
<feature type="chain" id="PRO_5038009746" evidence="1">
    <location>
        <begin position="21"/>
        <end position="330"/>
    </location>
</feature>
<evidence type="ECO:0000256" key="1">
    <source>
        <dbReference type="SAM" id="SignalP"/>
    </source>
</evidence>
<name>A0A919B8B2_9ACTN</name>
<dbReference type="InterPro" id="IPR013149">
    <property type="entry name" value="ADH-like_C"/>
</dbReference>
<keyword evidence="1" id="KW-0732">Signal</keyword>
<proteinExistence type="predicted"/>
<gene>
    <name evidence="3" type="ORF">GCM10010218_54240</name>
</gene>
<dbReference type="Pfam" id="PF00107">
    <property type="entry name" value="ADH_zinc_N"/>
    <property type="match status" value="1"/>
</dbReference>
<protein>
    <submittedName>
        <fullName evidence="3">Oxidoreductase</fullName>
    </submittedName>
</protein>
<organism evidence="3 4">
    <name type="scientific">Streptomyces mashuensis</name>
    <dbReference type="NCBI Taxonomy" id="33904"/>
    <lineage>
        <taxon>Bacteria</taxon>
        <taxon>Bacillati</taxon>
        <taxon>Actinomycetota</taxon>
        <taxon>Actinomycetes</taxon>
        <taxon>Kitasatosporales</taxon>
        <taxon>Streptomycetaceae</taxon>
        <taxon>Streptomyces</taxon>
    </lineage>
</organism>
<dbReference type="SUPFAM" id="SSF51735">
    <property type="entry name" value="NAD(P)-binding Rossmann-fold domains"/>
    <property type="match status" value="1"/>
</dbReference>
<dbReference type="AlphaFoldDB" id="A0A919B8B2"/>
<dbReference type="CDD" id="cd08270">
    <property type="entry name" value="MDR4"/>
    <property type="match status" value="1"/>
</dbReference>
<dbReference type="PANTHER" id="PTHR43677">
    <property type="entry name" value="SHORT-CHAIN DEHYDROGENASE/REDUCTASE"/>
    <property type="match status" value="1"/>
</dbReference>
<dbReference type="Gene3D" id="3.40.50.720">
    <property type="entry name" value="NAD(P)-binding Rossmann-like Domain"/>
    <property type="match status" value="1"/>
</dbReference>
<dbReference type="PANTHER" id="PTHR43677:SF4">
    <property type="entry name" value="QUINONE OXIDOREDUCTASE-LIKE PROTEIN 2"/>
    <property type="match status" value="1"/>
</dbReference>
<dbReference type="Gene3D" id="3.90.180.10">
    <property type="entry name" value="Medium-chain alcohol dehydrogenases, catalytic domain"/>
    <property type="match status" value="1"/>
</dbReference>
<comment type="caution">
    <text evidence="3">The sequence shown here is derived from an EMBL/GenBank/DDBJ whole genome shotgun (WGS) entry which is preliminary data.</text>
</comment>
<accession>A0A919B8B2</accession>
<evidence type="ECO:0000313" key="4">
    <source>
        <dbReference type="Proteomes" id="UP000638313"/>
    </source>
</evidence>
<reference evidence="3" key="2">
    <citation type="submission" date="2020-09" db="EMBL/GenBank/DDBJ databases">
        <authorList>
            <person name="Sun Q."/>
            <person name="Ohkuma M."/>
        </authorList>
    </citation>
    <scope>NUCLEOTIDE SEQUENCE</scope>
    <source>
        <strain evidence="3">JCM 4059</strain>
    </source>
</reference>
<evidence type="ECO:0000313" key="3">
    <source>
        <dbReference type="EMBL" id="GHF65815.1"/>
    </source>
</evidence>
<reference evidence="3" key="1">
    <citation type="journal article" date="2014" name="Int. J. Syst. Evol. Microbiol.">
        <title>Complete genome sequence of Corynebacterium casei LMG S-19264T (=DSM 44701T), isolated from a smear-ripened cheese.</title>
        <authorList>
            <consortium name="US DOE Joint Genome Institute (JGI-PGF)"/>
            <person name="Walter F."/>
            <person name="Albersmeier A."/>
            <person name="Kalinowski J."/>
            <person name="Ruckert C."/>
        </authorList>
    </citation>
    <scope>NUCLEOTIDE SEQUENCE</scope>
    <source>
        <strain evidence="3">JCM 4059</strain>
    </source>
</reference>
<sequence length="330" mass="33433">MRLPLVSLCHSVALSLVVKALTIDHTAPGHLAITEVADPEPTPHQALIQVHSFSLNAGEVHHVVPEGEAGTVPGWDAAGVVVRAAADGSGPAAGTPVVTLGADGAWAELRAVDTDLIGTVPEGADLGPVSALPVAAGTALRALHRIGPILGRRVLVTGAGGGVGRFALQLAARGGAHVTAVTSDPAKADALRALGAHEIVTDLAALEHLEPVHGVVELVGGAHMVAAHGALAANGVLVAAGHISGEGEQFPYGALFGNAHRHNRRIATYYLLDDAVGLGADLTWLAALTARGELDPQVALRTDWTQAASAAAELVSRRVPGKAVLDVRGH</sequence>
<dbReference type="SMART" id="SM00829">
    <property type="entry name" value="PKS_ER"/>
    <property type="match status" value="1"/>
</dbReference>
<dbReference type="InterPro" id="IPR036291">
    <property type="entry name" value="NAD(P)-bd_dom_sf"/>
</dbReference>
<keyword evidence="4" id="KW-1185">Reference proteome</keyword>
<evidence type="ECO:0000259" key="2">
    <source>
        <dbReference type="SMART" id="SM00829"/>
    </source>
</evidence>
<dbReference type="InterPro" id="IPR051397">
    <property type="entry name" value="Zn-ADH-like_protein"/>
</dbReference>
<dbReference type="SUPFAM" id="SSF50129">
    <property type="entry name" value="GroES-like"/>
    <property type="match status" value="1"/>
</dbReference>
<dbReference type="GO" id="GO:0016491">
    <property type="term" value="F:oxidoreductase activity"/>
    <property type="evidence" value="ECO:0007669"/>
    <property type="project" value="InterPro"/>
</dbReference>